<evidence type="ECO:0000256" key="4">
    <source>
        <dbReference type="ARBA" id="ARBA00023136"/>
    </source>
</evidence>
<dbReference type="EMBL" id="QUZK01000042">
    <property type="protein sequence ID" value="RFF29768.1"/>
    <property type="molecule type" value="Genomic_DNA"/>
</dbReference>
<dbReference type="NCBIfam" id="NF008660">
    <property type="entry name" value="PRK11660.1"/>
    <property type="match status" value="1"/>
</dbReference>
<evidence type="ECO:0000256" key="6">
    <source>
        <dbReference type="SAM" id="Phobius"/>
    </source>
</evidence>
<evidence type="ECO:0000256" key="3">
    <source>
        <dbReference type="ARBA" id="ARBA00022989"/>
    </source>
</evidence>
<dbReference type="GO" id="GO:0055085">
    <property type="term" value="P:transmembrane transport"/>
    <property type="evidence" value="ECO:0007669"/>
    <property type="project" value="InterPro"/>
</dbReference>
<dbReference type="GO" id="GO:0016020">
    <property type="term" value="C:membrane"/>
    <property type="evidence" value="ECO:0007669"/>
    <property type="project" value="UniProtKB-SubCell"/>
</dbReference>
<feature type="transmembrane region" description="Helical" evidence="6">
    <location>
        <begin position="99"/>
        <end position="121"/>
    </location>
</feature>
<dbReference type="Gene3D" id="3.30.750.24">
    <property type="entry name" value="STAS domain"/>
    <property type="match status" value="1"/>
</dbReference>
<feature type="domain" description="STAS" evidence="7">
    <location>
        <begin position="466"/>
        <end position="568"/>
    </location>
</feature>
<dbReference type="InterPro" id="IPR002645">
    <property type="entry name" value="STAS_dom"/>
</dbReference>
<dbReference type="AlphaFoldDB" id="A0A3E1K6Y8"/>
<feature type="transmembrane region" description="Helical" evidence="6">
    <location>
        <begin position="30"/>
        <end position="51"/>
    </location>
</feature>
<evidence type="ECO:0000256" key="2">
    <source>
        <dbReference type="ARBA" id="ARBA00022692"/>
    </source>
</evidence>
<dbReference type="SUPFAM" id="SSF52091">
    <property type="entry name" value="SpoIIaa-like"/>
    <property type="match status" value="1"/>
</dbReference>
<protein>
    <submittedName>
        <fullName evidence="8">C4-dicarboxylic acid transporter DauA</fullName>
    </submittedName>
</protein>
<organism evidence="8 9">
    <name type="scientific">Wenzhouxiangella sediminis</name>
    <dbReference type="NCBI Taxonomy" id="1792836"/>
    <lineage>
        <taxon>Bacteria</taxon>
        <taxon>Pseudomonadati</taxon>
        <taxon>Pseudomonadota</taxon>
        <taxon>Gammaproteobacteria</taxon>
        <taxon>Chromatiales</taxon>
        <taxon>Wenzhouxiangellaceae</taxon>
        <taxon>Wenzhouxiangella</taxon>
    </lineage>
</organism>
<dbReference type="InterPro" id="IPR001902">
    <property type="entry name" value="SLC26A/SulP_fam"/>
</dbReference>
<sequence length="592" mass="61606">MPSPSDRLPFSALVDTLRAGYGPSEFKRDILAGLTVGVVAIPLGMALAIAVGVPPQHGLYTSIVAGFIIALSGGSRFNVSGPTAAFVVVLMPVVAEHGIGGLLLATVMAGLLLVLMGLTGLGRLIRFIPYPVVVGFTAGIAVVIATLQIRDLLGLASAGSGGHFLEQLHGIVMALPSTNWQDLSVGLLTLGILLAWPRLKSAIPAPLIALLVAGLGAWLAARFWPGFEVATIASRFSYELDGVAGQGIPPGLPQFSLPWHLPGPDGAPLQLSFGLLRDLLGPAMAIAMLGAIESLLCGVIADGMTGTRHRPNSELVGQGIGNVVAPFFGGITATAAIARTATSVRFGAASPVASMVHALVVLLAMLFMAGALSQLPMAALAALLLVVAWNMSEAGHFIRILKSAPRGDVAVLLTCFGLTVVFDMVVAVAVGVGLAAMLFIQRMADVTSSQPISGREAGLPRDLPTDIAAFRLRGPMFFGAAERALATLHRLEPDVKIVILDMGEVPSMDMSAIVVFQSMLEQLHRSGVGLIVVNAEPRIVVKLRRVGIRRASGRLAYCRDIPHALRLAESWRSGSPIPTEPGNSDSGTDAGR</sequence>
<keyword evidence="2 6" id="KW-0812">Transmembrane</keyword>
<dbReference type="RefSeq" id="WP_116651242.1">
    <property type="nucleotide sequence ID" value="NZ_QUZK01000042.1"/>
</dbReference>
<reference evidence="8 9" key="1">
    <citation type="submission" date="2018-08" db="EMBL/GenBank/DDBJ databases">
        <title>Wenzhouxiangella salilacus sp. nov., a novel bacterium isolated from a saline lake in Xinjiang Province, China.</title>
        <authorList>
            <person name="Han S."/>
        </authorList>
    </citation>
    <scope>NUCLEOTIDE SEQUENCE [LARGE SCALE GENOMIC DNA]</scope>
    <source>
        <strain evidence="8 9">XDB06</strain>
    </source>
</reference>
<dbReference type="PROSITE" id="PS50801">
    <property type="entry name" value="STAS"/>
    <property type="match status" value="1"/>
</dbReference>
<feature type="transmembrane region" description="Helical" evidence="6">
    <location>
        <begin position="409"/>
        <end position="440"/>
    </location>
</feature>
<feature type="transmembrane region" description="Helical" evidence="6">
    <location>
        <begin position="279"/>
        <end position="303"/>
    </location>
</feature>
<accession>A0A3E1K6Y8</accession>
<feature type="transmembrane region" description="Helical" evidence="6">
    <location>
        <begin position="58"/>
        <end position="79"/>
    </location>
</feature>
<dbReference type="OrthoDB" id="9769739at2"/>
<comment type="subcellular location">
    <subcellularLocation>
        <location evidence="1">Membrane</location>
        <topology evidence="1">Multi-pass membrane protein</topology>
    </subcellularLocation>
</comment>
<feature type="transmembrane region" description="Helical" evidence="6">
    <location>
        <begin position="203"/>
        <end position="221"/>
    </location>
</feature>
<evidence type="ECO:0000259" key="7">
    <source>
        <dbReference type="PROSITE" id="PS50801"/>
    </source>
</evidence>
<dbReference type="CDD" id="cd07042">
    <property type="entry name" value="STAS_SulP_like_sulfate_transporter"/>
    <property type="match status" value="1"/>
</dbReference>
<keyword evidence="4 6" id="KW-0472">Membrane</keyword>
<feature type="transmembrane region" description="Helical" evidence="6">
    <location>
        <begin position="358"/>
        <end position="388"/>
    </location>
</feature>
<dbReference type="PANTHER" id="PTHR11814">
    <property type="entry name" value="SULFATE TRANSPORTER"/>
    <property type="match status" value="1"/>
</dbReference>
<feature type="transmembrane region" description="Helical" evidence="6">
    <location>
        <begin position="315"/>
        <end position="338"/>
    </location>
</feature>
<evidence type="ECO:0000313" key="8">
    <source>
        <dbReference type="EMBL" id="RFF29768.1"/>
    </source>
</evidence>
<proteinExistence type="predicted"/>
<name>A0A3E1K6Y8_9GAMM</name>
<dbReference type="InterPro" id="IPR036513">
    <property type="entry name" value="STAS_dom_sf"/>
</dbReference>
<feature type="region of interest" description="Disordered" evidence="5">
    <location>
        <begin position="572"/>
        <end position="592"/>
    </location>
</feature>
<comment type="caution">
    <text evidence="8">The sequence shown here is derived from an EMBL/GenBank/DDBJ whole genome shotgun (WGS) entry which is preliminary data.</text>
</comment>
<gene>
    <name evidence="8" type="primary">dauA</name>
    <name evidence="8" type="ORF">DZC52_11210</name>
</gene>
<evidence type="ECO:0000256" key="1">
    <source>
        <dbReference type="ARBA" id="ARBA00004141"/>
    </source>
</evidence>
<evidence type="ECO:0000256" key="5">
    <source>
        <dbReference type="SAM" id="MobiDB-lite"/>
    </source>
</evidence>
<dbReference type="InterPro" id="IPR011547">
    <property type="entry name" value="SLC26A/SulP_dom"/>
</dbReference>
<feature type="transmembrane region" description="Helical" evidence="6">
    <location>
        <begin position="128"/>
        <end position="149"/>
    </location>
</feature>
<evidence type="ECO:0000313" key="9">
    <source>
        <dbReference type="Proteomes" id="UP000260351"/>
    </source>
</evidence>
<keyword evidence="9" id="KW-1185">Reference proteome</keyword>
<keyword evidence="3 6" id="KW-1133">Transmembrane helix</keyword>
<dbReference type="Pfam" id="PF00916">
    <property type="entry name" value="Sulfate_transp"/>
    <property type="match status" value="1"/>
</dbReference>
<feature type="compositionally biased region" description="Polar residues" evidence="5">
    <location>
        <begin position="581"/>
        <end position="592"/>
    </location>
</feature>
<dbReference type="Proteomes" id="UP000260351">
    <property type="component" value="Unassembled WGS sequence"/>
</dbReference>
<dbReference type="Pfam" id="PF01740">
    <property type="entry name" value="STAS"/>
    <property type="match status" value="1"/>
</dbReference>